<evidence type="ECO:0000313" key="2">
    <source>
        <dbReference type="Proteomes" id="UP000017052"/>
    </source>
</evidence>
<protein>
    <submittedName>
        <fullName evidence="1">Uncharacterized protein</fullName>
    </submittedName>
</protein>
<dbReference type="AlphaFoldDB" id="U2RZP5"/>
<dbReference type="Proteomes" id="UP000017052">
    <property type="component" value="Unassembled WGS sequence"/>
</dbReference>
<keyword evidence="2" id="KW-1185">Reference proteome</keyword>
<name>U2RZP5_9ACTN</name>
<organism evidence="1 2">
    <name type="scientific">Propionibacterium acidifaciens F0233</name>
    <dbReference type="NCBI Taxonomy" id="553198"/>
    <lineage>
        <taxon>Bacteria</taxon>
        <taxon>Bacillati</taxon>
        <taxon>Actinomycetota</taxon>
        <taxon>Actinomycetes</taxon>
        <taxon>Propionibacteriales</taxon>
        <taxon>Propionibacteriaceae</taxon>
        <taxon>Propionibacterium</taxon>
    </lineage>
</organism>
<reference evidence="1" key="1">
    <citation type="submission" date="2013-08" db="EMBL/GenBank/DDBJ databases">
        <authorList>
            <person name="Durkin A.S."/>
            <person name="Haft D.R."/>
            <person name="McCorrison J."/>
            <person name="Torralba M."/>
            <person name="Gillis M."/>
            <person name="Haft D.H."/>
            <person name="Methe B."/>
            <person name="Sutton G."/>
            <person name="Nelson K.E."/>
        </authorList>
    </citation>
    <scope>NUCLEOTIDE SEQUENCE [LARGE SCALE GENOMIC DNA]</scope>
    <source>
        <strain evidence="1">F0233</strain>
    </source>
</reference>
<gene>
    <name evidence="1" type="ORF">HMPREF0682_1668</name>
</gene>
<comment type="caution">
    <text evidence="1">The sequence shown here is derived from an EMBL/GenBank/DDBJ whole genome shotgun (WGS) entry which is preliminary data.</text>
</comment>
<proteinExistence type="predicted"/>
<evidence type="ECO:0000313" key="1">
    <source>
        <dbReference type="EMBL" id="ERK56072.1"/>
    </source>
</evidence>
<sequence length="40" mass="4586">MTTRTSPMNKPQYYQETGDLATAFVPNNRQVSEILERLGK</sequence>
<accession>U2RZP5</accession>
<dbReference type="EMBL" id="ACVN02000164">
    <property type="protein sequence ID" value="ERK56072.1"/>
    <property type="molecule type" value="Genomic_DNA"/>
</dbReference>